<dbReference type="AlphaFoldDB" id="A0A239N934"/>
<protein>
    <submittedName>
        <fullName evidence="3">NADP-dependent aldehyde dehydrogenase</fullName>
    </submittedName>
</protein>
<name>A0A239N934_9NOCA</name>
<accession>A0A239N934</accession>
<dbReference type="GO" id="GO:0016620">
    <property type="term" value="F:oxidoreductase activity, acting on the aldehyde or oxo group of donors, NAD or NADP as acceptor"/>
    <property type="evidence" value="ECO:0007669"/>
    <property type="project" value="InterPro"/>
</dbReference>
<dbReference type="Gene3D" id="3.40.309.10">
    <property type="entry name" value="Aldehyde Dehydrogenase, Chain A, domain 2"/>
    <property type="match status" value="1"/>
</dbReference>
<gene>
    <name evidence="3" type="ORF">SAMN05421642_1311</name>
</gene>
<dbReference type="InterPro" id="IPR015590">
    <property type="entry name" value="Aldehyde_DH_dom"/>
</dbReference>
<keyword evidence="1" id="KW-0560">Oxidoreductase</keyword>
<dbReference type="Pfam" id="PF00171">
    <property type="entry name" value="Aldedh"/>
    <property type="match status" value="1"/>
</dbReference>
<evidence type="ECO:0000313" key="3">
    <source>
        <dbReference type="EMBL" id="SNT50689.1"/>
    </source>
</evidence>
<dbReference type="InterPro" id="IPR016163">
    <property type="entry name" value="Ald_DH_C"/>
</dbReference>
<sequence length="507" mass="52106">MTTITATDPRTGLPSGAAIPTTDVASVSEIVRAAASASRILSGRSRHWRAGLLDAIATGLETRRTDIVVIASAETGFADAKLDGELTRTVFQLRFFGDVVREGSYLEATLDSAGDTAMGPRPDLRRMLVPIGPVAVFGASNFPLAFSVPGGDTASALAAGCAVVVKAHSSHPGTSALCHELMHTAATAYGAPEGTIGIVFGTQAGAHLVAEPAIKAVGFTGSQSGGQALLDIISERDEPIPFYGELSSINPVLVTADAASERGADIGAGLVSSFTMGAGQLCTKPGIVLVPSDPGGDALVESARKAVAATQSMVLLNSRIHSSYDENTASLASATGVRVEKSNAAIDDAGFHAAPTLFETDLAGFSSELAEETFGPMSVVVRYDPADTLGALTTLLAQLPSSLTATLHTGDSEDTSALVGPLVESAGRIVYNGFPTGVAVSWAQTHGGPWPSTNTLHTSVGATAIRRFGRPVTFQNAPQASLPEELRDAYAEIPRRVDGTLVVSENV</sequence>
<dbReference type="InterPro" id="IPR044151">
    <property type="entry name" value="ALDH_KGSADH"/>
</dbReference>
<dbReference type="EMBL" id="FZOW01000031">
    <property type="protein sequence ID" value="SNT50689.1"/>
    <property type="molecule type" value="Genomic_DNA"/>
</dbReference>
<evidence type="ECO:0000313" key="4">
    <source>
        <dbReference type="Proteomes" id="UP000198327"/>
    </source>
</evidence>
<dbReference type="InterPro" id="IPR016161">
    <property type="entry name" value="Ald_DH/histidinol_DH"/>
</dbReference>
<dbReference type="SUPFAM" id="SSF53720">
    <property type="entry name" value="ALDH-like"/>
    <property type="match status" value="1"/>
</dbReference>
<dbReference type="PANTHER" id="PTHR43353:SF3">
    <property type="entry name" value="ALDEHYDE DEHYDROGENASE-RELATED"/>
    <property type="match status" value="1"/>
</dbReference>
<keyword evidence="4" id="KW-1185">Reference proteome</keyword>
<evidence type="ECO:0000259" key="2">
    <source>
        <dbReference type="Pfam" id="PF00171"/>
    </source>
</evidence>
<dbReference type="CDD" id="cd07129">
    <property type="entry name" value="ALDH_KGSADH"/>
    <property type="match status" value="1"/>
</dbReference>
<dbReference type="Gene3D" id="3.40.605.10">
    <property type="entry name" value="Aldehyde Dehydrogenase, Chain A, domain 1"/>
    <property type="match status" value="1"/>
</dbReference>
<reference evidence="4" key="1">
    <citation type="submission" date="2017-06" db="EMBL/GenBank/DDBJ databases">
        <authorList>
            <person name="Varghese N."/>
            <person name="Submissions S."/>
        </authorList>
    </citation>
    <scope>NUCLEOTIDE SEQUENCE [LARGE SCALE GENOMIC DNA]</scope>
    <source>
        <strain evidence="4">JCM 23211</strain>
    </source>
</reference>
<dbReference type="OrthoDB" id="9770537at2"/>
<feature type="domain" description="Aldehyde dehydrogenase" evidence="2">
    <location>
        <begin position="5"/>
        <end position="448"/>
    </location>
</feature>
<dbReference type="Proteomes" id="UP000198327">
    <property type="component" value="Unassembled WGS sequence"/>
</dbReference>
<dbReference type="PANTHER" id="PTHR43353">
    <property type="entry name" value="SUCCINATE-SEMIALDEHYDE DEHYDROGENASE, MITOCHONDRIAL"/>
    <property type="match status" value="1"/>
</dbReference>
<organism evidence="3 4">
    <name type="scientific">Rhodococcoides kyotonense</name>
    <dbReference type="NCBI Taxonomy" id="398843"/>
    <lineage>
        <taxon>Bacteria</taxon>
        <taxon>Bacillati</taxon>
        <taxon>Actinomycetota</taxon>
        <taxon>Actinomycetes</taxon>
        <taxon>Mycobacteriales</taxon>
        <taxon>Nocardiaceae</taxon>
        <taxon>Rhodococcoides</taxon>
    </lineage>
</organism>
<evidence type="ECO:0000256" key="1">
    <source>
        <dbReference type="ARBA" id="ARBA00023002"/>
    </source>
</evidence>
<dbReference type="InterPro" id="IPR016162">
    <property type="entry name" value="Ald_DH_N"/>
</dbReference>
<dbReference type="RefSeq" id="WP_089252640.1">
    <property type="nucleotide sequence ID" value="NZ_FZOW01000031.1"/>
</dbReference>
<dbReference type="InterPro" id="IPR050740">
    <property type="entry name" value="Aldehyde_DH_Superfamily"/>
</dbReference>
<proteinExistence type="predicted"/>